<evidence type="ECO:0000256" key="1">
    <source>
        <dbReference type="ARBA" id="ARBA00009437"/>
    </source>
</evidence>
<dbReference type="PROSITE" id="PS50931">
    <property type="entry name" value="HTH_LYSR"/>
    <property type="match status" value="1"/>
</dbReference>
<dbReference type="CDD" id="cd05466">
    <property type="entry name" value="PBP2_LTTR_substrate"/>
    <property type="match status" value="1"/>
</dbReference>
<keyword evidence="4" id="KW-0804">Transcription</keyword>
<comment type="similarity">
    <text evidence="1">Belongs to the LysR transcriptional regulatory family.</text>
</comment>
<keyword evidence="7" id="KW-1185">Reference proteome</keyword>
<feature type="domain" description="HTH lysR-type" evidence="5">
    <location>
        <begin position="19"/>
        <end position="76"/>
    </location>
</feature>
<protein>
    <submittedName>
        <fullName evidence="6">LysR family transcriptional regulator</fullName>
    </submittedName>
</protein>
<evidence type="ECO:0000256" key="2">
    <source>
        <dbReference type="ARBA" id="ARBA00023015"/>
    </source>
</evidence>
<organism evidence="6 7">
    <name type="scientific">Ottowia flava</name>
    <dbReference type="NCBI Taxonomy" id="2675430"/>
    <lineage>
        <taxon>Bacteria</taxon>
        <taxon>Pseudomonadati</taxon>
        <taxon>Pseudomonadota</taxon>
        <taxon>Betaproteobacteria</taxon>
        <taxon>Burkholderiales</taxon>
        <taxon>Comamonadaceae</taxon>
        <taxon>Ottowia</taxon>
    </lineage>
</organism>
<proteinExistence type="inferred from homology"/>
<dbReference type="InterPro" id="IPR036390">
    <property type="entry name" value="WH_DNA-bd_sf"/>
</dbReference>
<reference evidence="7" key="1">
    <citation type="journal article" date="2019" name="Int. J. Syst. Evol. Microbiol.">
        <title>The Global Catalogue of Microorganisms (GCM) 10K type strain sequencing project: providing services to taxonomists for standard genome sequencing and annotation.</title>
        <authorList>
            <consortium name="The Broad Institute Genomics Platform"/>
            <consortium name="The Broad Institute Genome Sequencing Center for Infectious Disease"/>
            <person name="Wu L."/>
            <person name="Ma J."/>
        </authorList>
    </citation>
    <scope>NUCLEOTIDE SEQUENCE [LARGE SCALE GENOMIC DNA]</scope>
    <source>
        <strain evidence="7">LMG 29247</strain>
    </source>
</reference>
<dbReference type="PANTHER" id="PTHR30419:SF7">
    <property type="entry name" value="HTH-TYPE TRANSCRIPTIONAL REGULATOR TDCA"/>
    <property type="match status" value="1"/>
</dbReference>
<evidence type="ECO:0000256" key="4">
    <source>
        <dbReference type="ARBA" id="ARBA00023163"/>
    </source>
</evidence>
<evidence type="ECO:0000259" key="5">
    <source>
        <dbReference type="PROSITE" id="PS50931"/>
    </source>
</evidence>
<keyword evidence="2" id="KW-0805">Transcription regulation</keyword>
<dbReference type="Proteomes" id="UP001597304">
    <property type="component" value="Unassembled WGS sequence"/>
</dbReference>
<evidence type="ECO:0000256" key="3">
    <source>
        <dbReference type="ARBA" id="ARBA00023125"/>
    </source>
</evidence>
<name>A0ABW4KUT7_9BURK</name>
<dbReference type="Gene3D" id="1.10.10.10">
    <property type="entry name" value="Winged helix-like DNA-binding domain superfamily/Winged helix DNA-binding domain"/>
    <property type="match status" value="1"/>
</dbReference>
<dbReference type="SUPFAM" id="SSF46785">
    <property type="entry name" value="Winged helix' DNA-binding domain"/>
    <property type="match status" value="1"/>
</dbReference>
<dbReference type="SUPFAM" id="SSF53850">
    <property type="entry name" value="Periplasmic binding protein-like II"/>
    <property type="match status" value="1"/>
</dbReference>
<dbReference type="PRINTS" id="PR00039">
    <property type="entry name" value="HTHLYSR"/>
</dbReference>
<dbReference type="Gene3D" id="3.40.190.290">
    <property type="match status" value="1"/>
</dbReference>
<dbReference type="InterPro" id="IPR000847">
    <property type="entry name" value="LysR_HTH_N"/>
</dbReference>
<evidence type="ECO:0000313" key="6">
    <source>
        <dbReference type="EMBL" id="MFD1711842.1"/>
    </source>
</evidence>
<sequence length="321" mass="34568">MLTTPPDATAVMRQLTGKLRFKHLQLLVTLDRVGSLHAAAAELHLTQPTLSKALHEVESAFGLALFIRGARGMQPTAVGQLAIRGAERLLRELSHLVAETTAEPAGAVLHIGAPPFVALAYLPQVVQNLARQRPGVRVHLQEGLTPVLAHALMHKHLDALVTTFSRELSETAFPKLHYEKLFETESAVIAAPGHRLAGASRVSWTQLRAEPWVLPEQMSTTRRAVDEAFGRAGCLTPTPVMESAHPSTNLRLVAHGVGLSALPVDVLRPAEAAGEVVRLPVDPPLARGSVGLLYRAVQEDDPKIQWLREALELGGPKGQAA</sequence>
<dbReference type="Pfam" id="PF00126">
    <property type="entry name" value="HTH_1"/>
    <property type="match status" value="1"/>
</dbReference>
<accession>A0ABW4KUT7</accession>
<evidence type="ECO:0000313" key="7">
    <source>
        <dbReference type="Proteomes" id="UP001597304"/>
    </source>
</evidence>
<dbReference type="InterPro" id="IPR036388">
    <property type="entry name" value="WH-like_DNA-bd_sf"/>
</dbReference>
<dbReference type="InterPro" id="IPR050950">
    <property type="entry name" value="HTH-type_LysR_regulators"/>
</dbReference>
<keyword evidence="3" id="KW-0238">DNA-binding</keyword>
<dbReference type="Pfam" id="PF03466">
    <property type="entry name" value="LysR_substrate"/>
    <property type="match status" value="1"/>
</dbReference>
<dbReference type="InterPro" id="IPR005119">
    <property type="entry name" value="LysR_subst-bd"/>
</dbReference>
<dbReference type="EMBL" id="JBHUEJ010000035">
    <property type="protein sequence ID" value="MFD1711842.1"/>
    <property type="molecule type" value="Genomic_DNA"/>
</dbReference>
<gene>
    <name evidence="6" type="ORF">ACFSF0_14600</name>
</gene>
<dbReference type="PANTHER" id="PTHR30419">
    <property type="entry name" value="HTH-TYPE TRANSCRIPTIONAL REGULATOR YBHD"/>
    <property type="match status" value="1"/>
</dbReference>
<comment type="caution">
    <text evidence="6">The sequence shown here is derived from an EMBL/GenBank/DDBJ whole genome shotgun (WGS) entry which is preliminary data.</text>
</comment>